<gene>
    <name evidence="2" type="ORF">CesoFtcFv8_003756</name>
</gene>
<evidence type="ECO:0000256" key="1">
    <source>
        <dbReference type="SAM" id="MobiDB-lite"/>
    </source>
</evidence>
<dbReference type="AlphaFoldDB" id="A0AAN8CVK2"/>
<comment type="caution">
    <text evidence="2">The sequence shown here is derived from an EMBL/GenBank/DDBJ whole genome shotgun (WGS) entry which is preliminary data.</text>
</comment>
<dbReference type="EMBL" id="JAULUE010002048">
    <property type="protein sequence ID" value="KAK5909865.1"/>
    <property type="molecule type" value="Genomic_DNA"/>
</dbReference>
<evidence type="ECO:0000313" key="3">
    <source>
        <dbReference type="Proteomes" id="UP001335648"/>
    </source>
</evidence>
<reference evidence="2 3" key="1">
    <citation type="journal article" date="2023" name="Mol. Biol. Evol.">
        <title>Genomics of Secondarily Temperate Adaptation in the Only Non-Antarctic Icefish.</title>
        <authorList>
            <person name="Rivera-Colon A.G."/>
            <person name="Rayamajhi N."/>
            <person name="Minhas B.F."/>
            <person name="Madrigal G."/>
            <person name="Bilyk K.T."/>
            <person name="Yoon V."/>
            <person name="Hune M."/>
            <person name="Gregory S."/>
            <person name="Cheng C.H.C."/>
            <person name="Catchen J.M."/>
        </authorList>
    </citation>
    <scope>NUCLEOTIDE SEQUENCE [LARGE SCALE GENOMIC DNA]</scope>
    <source>
        <strain evidence="2">JC2023a</strain>
    </source>
</reference>
<proteinExistence type="predicted"/>
<organism evidence="2 3">
    <name type="scientific">Champsocephalus esox</name>
    <name type="common">pike icefish</name>
    <dbReference type="NCBI Taxonomy" id="159716"/>
    <lineage>
        <taxon>Eukaryota</taxon>
        <taxon>Metazoa</taxon>
        <taxon>Chordata</taxon>
        <taxon>Craniata</taxon>
        <taxon>Vertebrata</taxon>
        <taxon>Euteleostomi</taxon>
        <taxon>Actinopterygii</taxon>
        <taxon>Neopterygii</taxon>
        <taxon>Teleostei</taxon>
        <taxon>Neoteleostei</taxon>
        <taxon>Acanthomorphata</taxon>
        <taxon>Eupercaria</taxon>
        <taxon>Perciformes</taxon>
        <taxon>Notothenioidei</taxon>
        <taxon>Channichthyidae</taxon>
        <taxon>Champsocephalus</taxon>
    </lineage>
</organism>
<evidence type="ECO:0000313" key="2">
    <source>
        <dbReference type="EMBL" id="KAK5909865.1"/>
    </source>
</evidence>
<dbReference type="Proteomes" id="UP001335648">
    <property type="component" value="Unassembled WGS sequence"/>
</dbReference>
<sequence length="83" mass="8711">MNPADSAFLMPQAAAKRRKRKAKLAAMPQCSSTGSRSFASILDYLAYTARVQASAPDLTARFPAPAATVPSQVSSRVPSPVSS</sequence>
<name>A0AAN8CVK2_9TELE</name>
<feature type="region of interest" description="Disordered" evidence="1">
    <location>
        <begin position="1"/>
        <end position="34"/>
    </location>
</feature>
<accession>A0AAN8CVK2</accession>
<keyword evidence="3" id="KW-1185">Reference proteome</keyword>
<protein>
    <submittedName>
        <fullName evidence="2">Uncharacterized protein</fullName>
    </submittedName>
</protein>